<dbReference type="AlphaFoldDB" id="A0AAE0CDF2"/>
<gene>
    <name evidence="1" type="ORF">CYMTET_38514</name>
</gene>
<evidence type="ECO:0008006" key="3">
    <source>
        <dbReference type="Google" id="ProtNLM"/>
    </source>
</evidence>
<dbReference type="EMBL" id="LGRX02025583">
    <property type="protein sequence ID" value="KAK3252179.1"/>
    <property type="molecule type" value="Genomic_DNA"/>
</dbReference>
<comment type="caution">
    <text evidence="1">The sequence shown here is derived from an EMBL/GenBank/DDBJ whole genome shotgun (WGS) entry which is preliminary data.</text>
</comment>
<keyword evidence="2" id="KW-1185">Reference proteome</keyword>
<dbReference type="Proteomes" id="UP001190700">
    <property type="component" value="Unassembled WGS sequence"/>
</dbReference>
<reference evidence="1 2" key="1">
    <citation type="journal article" date="2015" name="Genome Biol. Evol.">
        <title>Comparative Genomics of a Bacterivorous Green Alga Reveals Evolutionary Causalities and Consequences of Phago-Mixotrophic Mode of Nutrition.</title>
        <authorList>
            <person name="Burns J.A."/>
            <person name="Paasch A."/>
            <person name="Narechania A."/>
            <person name="Kim E."/>
        </authorList>
    </citation>
    <scope>NUCLEOTIDE SEQUENCE [LARGE SCALE GENOMIC DNA]</scope>
    <source>
        <strain evidence="1 2">PLY_AMNH</strain>
    </source>
</reference>
<proteinExistence type="predicted"/>
<accession>A0AAE0CDF2</accession>
<organism evidence="1 2">
    <name type="scientific">Cymbomonas tetramitiformis</name>
    <dbReference type="NCBI Taxonomy" id="36881"/>
    <lineage>
        <taxon>Eukaryota</taxon>
        <taxon>Viridiplantae</taxon>
        <taxon>Chlorophyta</taxon>
        <taxon>Pyramimonadophyceae</taxon>
        <taxon>Pyramimonadales</taxon>
        <taxon>Pyramimonadaceae</taxon>
        <taxon>Cymbomonas</taxon>
    </lineage>
</organism>
<sequence>MLQDVEGGQLRRGIPTRQKAYGWTRCETCALLTSSWEAVYKTVLTFLQEVEGKAVRLYCDTKIVVAMLGHFTWRNPELMWWMFHLGCLMDLHNIQLKAICGEANVWADELPRSEDLDDWQLHWRQFERAKEQWIPHAVDCFASEI</sequence>
<name>A0AAE0CDF2_9CHLO</name>
<protein>
    <recommendedName>
        <fullName evidence="3">RNase H type-1 domain-containing protein</fullName>
    </recommendedName>
</protein>
<evidence type="ECO:0000313" key="1">
    <source>
        <dbReference type="EMBL" id="KAK3252179.1"/>
    </source>
</evidence>
<evidence type="ECO:0000313" key="2">
    <source>
        <dbReference type="Proteomes" id="UP001190700"/>
    </source>
</evidence>